<comment type="caution">
    <text evidence="2">The sequence shown here is derived from an EMBL/GenBank/DDBJ whole genome shotgun (WGS) entry which is preliminary data.</text>
</comment>
<sequence>MNGRTDLNGHLSVKRREVPDPVTGAAGLPHDPGKPVHDIVDVLCRHAQLPSRDPPREDASGSTPVGGGMCEFLPPATEAVRAGSVVAGLPMVSLTVVRSN</sequence>
<reference evidence="3" key="1">
    <citation type="journal article" date="2019" name="Int. J. Syst. Evol. Microbiol.">
        <title>The Global Catalogue of Microorganisms (GCM) 10K type strain sequencing project: providing services to taxonomists for standard genome sequencing and annotation.</title>
        <authorList>
            <consortium name="The Broad Institute Genomics Platform"/>
            <consortium name="The Broad Institute Genome Sequencing Center for Infectious Disease"/>
            <person name="Wu L."/>
            <person name="Ma J."/>
        </authorList>
    </citation>
    <scope>NUCLEOTIDE SEQUENCE [LARGE SCALE GENOMIC DNA]</scope>
    <source>
        <strain evidence="3">JCM 17933</strain>
    </source>
</reference>
<proteinExistence type="predicted"/>
<name>A0ABP8QXX3_9ACTN</name>
<keyword evidence="3" id="KW-1185">Reference proteome</keyword>
<gene>
    <name evidence="2" type="ORF">GCM10023191_079040</name>
</gene>
<evidence type="ECO:0000256" key="1">
    <source>
        <dbReference type="SAM" id="MobiDB-lite"/>
    </source>
</evidence>
<organism evidence="2 3">
    <name type="scientific">Actinoallomurus oryzae</name>
    <dbReference type="NCBI Taxonomy" id="502180"/>
    <lineage>
        <taxon>Bacteria</taxon>
        <taxon>Bacillati</taxon>
        <taxon>Actinomycetota</taxon>
        <taxon>Actinomycetes</taxon>
        <taxon>Streptosporangiales</taxon>
        <taxon>Thermomonosporaceae</taxon>
        <taxon>Actinoallomurus</taxon>
    </lineage>
</organism>
<protein>
    <submittedName>
        <fullName evidence="2">Uncharacterized protein</fullName>
    </submittedName>
</protein>
<dbReference type="EMBL" id="BAABHF010000046">
    <property type="protein sequence ID" value="GAA4512791.1"/>
    <property type="molecule type" value="Genomic_DNA"/>
</dbReference>
<evidence type="ECO:0000313" key="2">
    <source>
        <dbReference type="EMBL" id="GAA4512791.1"/>
    </source>
</evidence>
<feature type="compositionally biased region" description="Basic and acidic residues" evidence="1">
    <location>
        <begin position="31"/>
        <end position="44"/>
    </location>
</feature>
<dbReference type="Proteomes" id="UP001500503">
    <property type="component" value="Unassembled WGS sequence"/>
</dbReference>
<accession>A0ABP8QXX3</accession>
<feature type="region of interest" description="Disordered" evidence="1">
    <location>
        <begin position="1"/>
        <end position="69"/>
    </location>
</feature>
<evidence type="ECO:0000313" key="3">
    <source>
        <dbReference type="Proteomes" id="UP001500503"/>
    </source>
</evidence>